<name>A0AAV0Z4T5_VICFA</name>
<evidence type="ECO:0000313" key="2">
    <source>
        <dbReference type="Proteomes" id="UP001157006"/>
    </source>
</evidence>
<keyword evidence="2" id="KW-1185">Reference proteome</keyword>
<sequence length="100" mass="11272">MPLKSTMIRAQSCTFQNHNTAPENHAVLNQREFLLLSLPTPISSGGRWNIVEEVEHCGGMKRSRKKRCANAQIQMIERSVKSKKCGGEEICGEKMQEKTV</sequence>
<accession>A0AAV0Z4T5</accession>
<gene>
    <name evidence="1" type="ORF">VFH_I097360</name>
</gene>
<protein>
    <submittedName>
        <fullName evidence="1">Uncharacterized protein</fullName>
    </submittedName>
</protein>
<reference evidence="1 2" key="1">
    <citation type="submission" date="2023-01" db="EMBL/GenBank/DDBJ databases">
        <authorList>
            <person name="Kreplak J."/>
        </authorList>
    </citation>
    <scope>NUCLEOTIDE SEQUENCE [LARGE SCALE GENOMIC DNA]</scope>
</reference>
<dbReference type="AlphaFoldDB" id="A0AAV0Z4T5"/>
<organism evidence="1 2">
    <name type="scientific">Vicia faba</name>
    <name type="common">Broad bean</name>
    <name type="synonym">Faba vulgaris</name>
    <dbReference type="NCBI Taxonomy" id="3906"/>
    <lineage>
        <taxon>Eukaryota</taxon>
        <taxon>Viridiplantae</taxon>
        <taxon>Streptophyta</taxon>
        <taxon>Embryophyta</taxon>
        <taxon>Tracheophyta</taxon>
        <taxon>Spermatophyta</taxon>
        <taxon>Magnoliopsida</taxon>
        <taxon>eudicotyledons</taxon>
        <taxon>Gunneridae</taxon>
        <taxon>Pentapetalae</taxon>
        <taxon>rosids</taxon>
        <taxon>fabids</taxon>
        <taxon>Fabales</taxon>
        <taxon>Fabaceae</taxon>
        <taxon>Papilionoideae</taxon>
        <taxon>50 kb inversion clade</taxon>
        <taxon>NPAAA clade</taxon>
        <taxon>Hologalegina</taxon>
        <taxon>IRL clade</taxon>
        <taxon>Fabeae</taxon>
        <taxon>Vicia</taxon>
    </lineage>
</organism>
<evidence type="ECO:0000313" key="1">
    <source>
        <dbReference type="EMBL" id="CAI8593560.1"/>
    </source>
</evidence>
<proteinExistence type="predicted"/>
<dbReference type="EMBL" id="OX451735">
    <property type="protein sequence ID" value="CAI8593560.1"/>
    <property type="molecule type" value="Genomic_DNA"/>
</dbReference>
<dbReference type="Proteomes" id="UP001157006">
    <property type="component" value="Chromosome 1S"/>
</dbReference>